<reference evidence="2 3" key="1">
    <citation type="journal article" date="2019" name="Environ. Microbiol.">
        <title>At the nexus of three kingdoms: the genome of the mycorrhizal fungus Gigaspora margarita provides insights into plant, endobacterial and fungal interactions.</title>
        <authorList>
            <person name="Venice F."/>
            <person name="Ghignone S."/>
            <person name="Salvioli di Fossalunga A."/>
            <person name="Amselem J."/>
            <person name="Novero M."/>
            <person name="Xianan X."/>
            <person name="Sedzielewska Toro K."/>
            <person name="Morin E."/>
            <person name="Lipzen A."/>
            <person name="Grigoriev I.V."/>
            <person name="Henrissat B."/>
            <person name="Martin F.M."/>
            <person name="Bonfante P."/>
        </authorList>
    </citation>
    <scope>NUCLEOTIDE SEQUENCE [LARGE SCALE GENOMIC DNA]</scope>
    <source>
        <strain evidence="2 3">BEG34</strain>
    </source>
</reference>
<feature type="compositionally biased region" description="Basic and acidic residues" evidence="1">
    <location>
        <begin position="11"/>
        <end position="20"/>
    </location>
</feature>
<accession>A0A8H3WRP8</accession>
<name>A0A8H3WRP8_GIGMA</name>
<comment type="caution">
    <text evidence="2">The sequence shown here is derived from an EMBL/GenBank/DDBJ whole genome shotgun (WGS) entry which is preliminary data.</text>
</comment>
<protein>
    <submittedName>
        <fullName evidence="2">Uncharacterized protein</fullName>
    </submittedName>
</protein>
<proteinExistence type="predicted"/>
<evidence type="ECO:0000313" key="3">
    <source>
        <dbReference type="Proteomes" id="UP000439903"/>
    </source>
</evidence>
<evidence type="ECO:0000256" key="1">
    <source>
        <dbReference type="SAM" id="MobiDB-lite"/>
    </source>
</evidence>
<feature type="region of interest" description="Disordered" evidence="1">
    <location>
        <begin position="1"/>
        <end position="56"/>
    </location>
</feature>
<organism evidence="2 3">
    <name type="scientific">Gigaspora margarita</name>
    <dbReference type="NCBI Taxonomy" id="4874"/>
    <lineage>
        <taxon>Eukaryota</taxon>
        <taxon>Fungi</taxon>
        <taxon>Fungi incertae sedis</taxon>
        <taxon>Mucoromycota</taxon>
        <taxon>Glomeromycotina</taxon>
        <taxon>Glomeromycetes</taxon>
        <taxon>Diversisporales</taxon>
        <taxon>Gigasporaceae</taxon>
        <taxon>Gigaspora</taxon>
    </lineage>
</organism>
<gene>
    <name evidence="2" type="ORF">F8M41_018184</name>
</gene>
<feature type="compositionally biased region" description="Polar residues" evidence="1">
    <location>
        <begin position="1"/>
        <end position="10"/>
    </location>
</feature>
<evidence type="ECO:0000313" key="2">
    <source>
        <dbReference type="EMBL" id="KAF0332941.1"/>
    </source>
</evidence>
<dbReference type="EMBL" id="WTPW01004314">
    <property type="protein sequence ID" value="KAF0332941.1"/>
    <property type="molecule type" value="Genomic_DNA"/>
</dbReference>
<dbReference type="Proteomes" id="UP000439903">
    <property type="component" value="Unassembled WGS sequence"/>
</dbReference>
<dbReference type="AlphaFoldDB" id="A0A8H3WRP8"/>
<keyword evidence="3" id="KW-1185">Reference proteome</keyword>
<sequence length="124" mass="15073">MSSRILQSKGKSVDKRKYESDNDDDDYDETTTQQHKKKNKKNEDYDNISNQKRKASKENNCIYNHKIQLFEDLKKIFEFTNVDNSSGFAFYRNFQDKRKECVKEIKRKQRLRKEIDELNEYDIE</sequence>